<sequence length="214" mass="23845">MLPPNGVGASSSHQHFLPPMFHQQGQVMSAPSDQPATFRRPTLPNRILMPLQPAENHFSPIAQPCNDQPGDNESATPAAVPSNPINFTADETLGRASPEEFPENVPGAWDFIRKQRVLTPGVPSMRFRTELDANDVKLVNELGQLSVDNLLDYMKNLKDNAYVLGEEEAREFQRSRTLEFYRKPSVIKKGKAVVEDETVTSKEAITEIPAIVRR</sequence>
<proteinExistence type="inferred from homology"/>
<accession>A0A7E4VKT4</accession>
<keyword evidence="2" id="KW-1185">Reference proteome</keyword>
<dbReference type="InterPro" id="IPR018737">
    <property type="entry name" value="DREAM_LIN52"/>
</dbReference>
<dbReference type="AlphaFoldDB" id="A0A7E4VKT4"/>
<dbReference type="Pfam" id="PF10044">
    <property type="entry name" value="LIN52"/>
    <property type="match status" value="1"/>
</dbReference>
<reference evidence="3" key="2">
    <citation type="submission" date="2020-10" db="UniProtKB">
        <authorList>
            <consortium name="WormBaseParasite"/>
        </authorList>
    </citation>
    <scope>IDENTIFICATION</scope>
</reference>
<evidence type="ECO:0000313" key="2">
    <source>
        <dbReference type="Proteomes" id="UP000492821"/>
    </source>
</evidence>
<dbReference type="GO" id="GO:0070176">
    <property type="term" value="C:DRM complex"/>
    <property type="evidence" value="ECO:0007669"/>
    <property type="project" value="InterPro"/>
</dbReference>
<dbReference type="PANTHER" id="PTHR31489">
    <property type="entry name" value="LIN52 FAMILY MEMBER"/>
    <property type="match status" value="1"/>
</dbReference>
<protein>
    <submittedName>
        <fullName evidence="3">Uncharacterized protein</fullName>
    </submittedName>
</protein>
<dbReference type="WBParaSite" id="Pan_g2198.t1">
    <property type="protein sequence ID" value="Pan_g2198.t1"/>
    <property type="gene ID" value="Pan_g2198"/>
</dbReference>
<dbReference type="Proteomes" id="UP000492821">
    <property type="component" value="Unassembled WGS sequence"/>
</dbReference>
<dbReference type="PANTHER" id="PTHR31489:SF2">
    <property type="entry name" value="PROTEIN LIN-52 HOMOLOG"/>
    <property type="match status" value="1"/>
</dbReference>
<evidence type="ECO:0000256" key="1">
    <source>
        <dbReference type="ARBA" id="ARBA00005456"/>
    </source>
</evidence>
<name>A0A7E4VKT4_PANRE</name>
<reference evidence="2" key="1">
    <citation type="journal article" date="2013" name="Genetics">
        <title>The draft genome and transcriptome of Panagrellus redivivus are shaped by the harsh demands of a free-living lifestyle.</title>
        <authorList>
            <person name="Srinivasan J."/>
            <person name="Dillman A.R."/>
            <person name="Macchietto M.G."/>
            <person name="Heikkinen L."/>
            <person name="Lakso M."/>
            <person name="Fracchia K.M."/>
            <person name="Antoshechkin I."/>
            <person name="Mortazavi A."/>
            <person name="Wong G."/>
            <person name="Sternberg P.W."/>
        </authorList>
    </citation>
    <scope>NUCLEOTIDE SEQUENCE [LARGE SCALE GENOMIC DNA]</scope>
    <source>
        <strain evidence="2">MT8872</strain>
    </source>
</reference>
<evidence type="ECO:0000313" key="3">
    <source>
        <dbReference type="WBParaSite" id="Pan_g2198.t1"/>
    </source>
</evidence>
<dbReference type="GO" id="GO:0006355">
    <property type="term" value="P:regulation of DNA-templated transcription"/>
    <property type="evidence" value="ECO:0007669"/>
    <property type="project" value="InterPro"/>
</dbReference>
<comment type="similarity">
    <text evidence="1">Belongs to the lin-52 family.</text>
</comment>
<organism evidence="2 3">
    <name type="scientific">Panagrellus redivivus</name>
    <name type="common">Microworm</name>
    <dbReference type="NCBI Taxonomy" id="6233"/>
    <lineage>
        <taxon>Eukaryota</taxon>
        <taxon>Metazoa</taxon>
        <taxon>Ecdysozoa</taxon>
        <taxon>Nematoda</taxon>
        <taxon>Chromadorea</taxon>
        <taxon>Rhabditida</taxon>
        <taxon>Tylenchina</taxon>
        <taxon>Panagrolaimomorpha</taxon>
        <taxon>Panagrolaimoidea</taxon>
        <taxon>Panagrolaimidae</taxon>
        <taxon>Panagrellus</taxon>
    </lineage>
</organism>